<comment type="caution">
    <text evidence="6">The sequence shown here is derived from an EMBL/GenBank/DDBJ whole genome shotgun (WGS) entry which is preliminary data.</text>
</comment>
<dbReference type="InterPro" id="IPR050072">
    <property type="entry name" value="Peptidase_M20A"/>
</dbReference>
<gene>
    <name evidence="6" type="ORF">HWN36_01835</name>
</gene>
<dbReference type="SUPFAM" id="SSF55031">
    <property type="entry name" value="Bacterial exopeptidase dimerisation domain"/>
    <property type="match status" value="1"/>
</dbReference>
<dbReference type="Gene3D" id="3.30.70.360">
    <property type="match status" value="1"/>
</dbReference>
<keyword evidence="7" id="KW-1185">Reference proteome</keyword>
<dbReference type="InterPro" id="IPR002933">
    <property type="entry name" value="Peptidase_M20"/>
</dbReference>
<reference evidence="6 7" key="1">
    <citation type="submission" date="2020-06" db="EMBL/GenBank/DDBJ databases">
        <title>Methanofollis fontis sp. nov., a methanogen isolated from marine sediments near a cold seep at Four-Way Closure Ridge offshore southwestern Taiwan.</title>
        <authorList>
            <person name="Chen S.-C."/>
            <person name="Teng N.-H."/>
            <person name="Lin Y.-S."/>
            <person name="Lai M.-C."/>
            <person name="Chen H.-H."/>
            <person name="Wang C.-C."/>
        </authorList>
    </citation>
    <scope>NUCLEOTIDE SEQUENCE [LARGE SCALE GENOMIC DNA]</scope>
    <source>
        <strain evidence="6 7">DSM 2702</strain>
    </source>
</reference>
<dbReference type="Pfam" id="PF07687">
    <property type="entry name" value="M20_dimer"/>
    <property type="match status" value="1"/>
</dbReference>
<dbReference type="PROSITE" id="PS00758">
    <property type="entry name" value="ARGE_DAPE_CPG2_1"/>
    <property type="match status" value="1"/>
</dbReference>
<dbReference type="Gene3D" id="3.40.630.10">
    <property type="entry name" value="Zn peptidases"/>
    <property type="match status" value="1"/>
</dbReference>
<evidence type="ECO:0000256" key="4">
    <source>
        <dbReference type="ARBA" id="ARBA00022833"/>
    </source>
</evidence>
<evidence type="ECO:0000256" key="2">
    <source>
        <dbReference type="ARBA" id="ARBA00022723"/>
    </source>
</evidence>
<dbReference type="Gene3D" id="1.10.150.900">
    <property type="match status" value="1"/>
</dbReference>
<dbReference type="EMBL" id="JABXWR010000001">
    <property type="protein sequence ID" value="NVO66080.1"/>
    <property type="molecule type" value="Genomic_DNA"/>
</dbReference>
<evidence type="ECO:0000256" key="3">
    <source>
        <dbReference type="ARBA" id="ARBA00022801"/>
    </source>
</evidence>
<dbReference type="PANTHER" id="PTHR43808:SF32">
    <property type="entry name" value="ARGE_DAPE-RELATED DEACYLASE"/>
    <property type="match status" value="1"/>
</dbReference>
<comment type="cofactor">
    <cofactor evidence="1">
        <name>Zn(2+)</name>
        <dbReference type="ChEBI" id="CHEBI:29105"/>
    </cofactor>
</comment>
<dbReference type="Proteomes" id="UP000570823">
    <property type="component" value="Unassembled WGS sequence"/>
</dbReference>
<proteinExistence type="predicted"/>
<dbReference type="InterPro" id="IPR001261">
    <property type="entry name" value="ArgE/DapE_CS"/>
</dbReference>
<dbReference type="GO" id="GO:0046872">
    <property type="term" value="F:metal ion binding"/>
    <property type="evidence" value="ECO:0007669"/>
    <property type="project" value="UniProtKB-KW"/>
</dbReference>
<organism evidence="6 7">
    <name type="scientific">Methanofollis tationis</name>
    <dbReference type="NCBI Taxonomy" id="81417"/>
    <lineage>
        <taxon>Archaea</taxon>
        <taxon>Methanobacteriati</taxon>
        <taxon>Methanobacteriota</taxon>
        <taxon>Stenosarchaea group</taxon>
        <taxon>Methanomicrobia</taxon>
        <taxon>Methanomicrobiales</taxon>
        <taxon>Methanomicrobiaceae</taxon>
        <taxon>Methanofollis</taxon>
    </lineage>
</organism>
<sequence length="388" mass="41843">MDVAALCRDLVRIRSENPPGDTRDAAEYIGAVLAGIGIRSAVVSRDGRRCNLITRHENPSLLLCGHIDVVPAIPEGWRHPPFEGVEEGGYIWGRGSSDMKGGCAALLAALGKVVDAGAEPRAEVVFVCDEETGTGHGIEYLLAKDVLRPCDTLIAEPTPPLSPCIGQKGLARISFTFHGEPGHSSLYPAVGRSAIMEAHNLISFLQEIHEREYRVSREMEGMIARSSLVLEDLFGIQGLNHILRRVMFNPGVIRGGEKANIVAEHCDLDLDLRIPWGCSAGEIVSEIASRVPSAGMKVTAVSDPSCTSPSSAIVQRLCGAIRRVYAGDPVPIFQWAASDARHLRKAGFPAVEYGPGEVTTIHGIDERVSICSLQCAEEIYQDVILSYC</sequence>
<accession>A0A7K4HMB7</accession>
<keyword evidence="3 6" id="KW-0378">Hydrolase</keyword>
<dbReference type="GO" id="GO:0016787">
    <property type="term" value="F:hydrolase activity"/>
    <property type="evidence" value="ECO:0007669"/>
    <property type="project" value="UniProtKB-KW"/>
</dbReference>
<dbReference type="PANTHER" id="PTHR43808">
    <property type="entry name" value="ACETYLORNITHINE DEACETYLASE"/>
    <property type="match status" value="1"/>
</dbReference>
<evidence type="ECO:0000313" key="7">
    <source>
        <dbReference type="Proteomes" id="UP000570823"/>
    </source>
</evidence>
<dbReference type="RefSeq" id="WP_176787714.1">
    <property type="nucleotide sequence ID" value="NZ_JABXWR010000001.1"/>
</dbReference>
<dbReference type="AlphaFoldDB" id="A0A7K4HMB7"/>
<evidence type="ECO:0000256" key="1">
    <source>
        <dbReference type="ARBA" id="ARBA00001947"/>
    </source>
</evidence>
<dbReference type="OrthoDB" id="24854at2157"/>
<dbReference type="Pfam" id="PF01546">
    <property type="entry name" value="Peptidase_M20"/>
    <property type="match status" value="1"/>
</dbReference>
<name>A0A7K4HMB7_9EURY</name>
<evidence type="ECO:0000313" key="6">
    <source>
        <dbReference type="EMBL" id="NVO66080.1"/>
    </source>
</evidence>
<feature type="domain" description="Peptidase M20 dimerisation" evidence="5">
    <location>
        <begin position="165"/>
        <end position="293"/>
    </location>
</feature>
<dbReference type="SUPFAM" id="SSF53187">
    <property type="entry name" value="Zn-dependent exopeptidases"/>
    <property type="match status" value="1"/>
</dbReference>
<keyword evidence="4" id="KW-0862">Zinc</keyword>
<dbReference type="InterPro" id="IPR011650">
    <property type="entry name" value="Peptidase_M20_dimer"/>
</dbReference>
<keyword evidence="2" id="KW-0479">Metal-binding</keyword>
<dbReference type="InterPro" id="IPR036264">
    <property type="entry name" value="Bact_exopeptidase_dim_dom"/>
</dbReference>
<protein>
    <submittedName>
        <fullName evidence="6">M20/M25/M40 family metallo-hydrolase</fullName>
    </submittedName>
</protein>
<evidence type="ECO:0000259" key="5">
    <source>
        <dbReference type="Pfam" id="PF07687"/>
    </source>
</evidence>